<dbReference type="Proteomes" id="UP001060085">
    <property type="component" value="Linkage Group LG04"/>
</dbReference>
<proteinExistence type="predicted"/>
<sequence length="117" mass="13797">MRNNVNMVKEEIKSTKLTFLNQMMWKILFEVQIVGFSSPYSPNIFPFPAQFLLPLFLPYDRVSREEKKRERNRERGLPMISVTAETFSEGITPNHPLAYLRRLDAALPLLGDRLHFW</sequence>
<accession>A0ACC0B2R6</accession>
<reference evidence="2" key="1">
    <citation type="journal article" date="2023" name="Nat. Plants">
        <title>Single-cell RNA sequencing provides a high-resolution roadmap for understanding the multicellular compartmentation of specialized metabolism.</title>
        <authorList>
            <person name="Sun S."/>
            <person name="Shen X."/>
            <person name="Li Y."/>
            <person name="Li Y."/>
            <person name="Wang S."/>
            <person name="Li R."/>
            <person name="Zhang H."/>
            <person name="Shen G."/>
            <person name="Guo B."/>
            <person name="Wei J."/>
            <person name="Xu J."/>
            <person name="St-Pierre B."/>
            <person name="Chen S."/>
            <person name="Sun C."/>
        </authorList>
    </citation>
    <scope>NUCLEOTIDE SEQUENCE [LARGE SCALE GENOMIC DNA]</scope>
</reference>
<organism evidence="1 2">
    <name type="scientific">Catharanthus roseus</name>
    <name type="common">Madagascar periwinkle</name>
    <name type="synonym">Vinca rosea</name>
    <dbReference type="NCBI Taxonomy" id="4058"/>
    <lineage>
        <taxon>Eukaryota</taxon>
        <taxon>Viridiplantae</taxon>
        <taxon>Streptophyta</taxon>
        <taxon>Embryophyta</taxon>
        <taxon>Tracheophyta</taxon>
        <taxon>Spermatophyta</taxon>
        <taxon>Magnoliopsida</taxon>
        <taxon>eudicotyledons</taxon>
        <taxon>Gunneridae</taxon>
        <taxon>Pentapetalae</taxon>
        <taxon>asterids</taxon>
        <taxon>lamiids</taxon>
        <taxon>Gentianales</taxon>
        <taxon>Apocynaceae</taxon>
        <taxon>Rauvolfioideae</taxon>
        <taxon>Vinceae</taxon>
        <taxon>Catharanthinae</taxon>
        <taxon>Catharanthus</taxon>
    </lineage>
</organism>
<protein>
    <submittedName>
        <fullName evidence="1">Uncharacterized protein</fullName>
    </submittedName>
</protein>
<name>A0ACC0B2R6_CATRO</name>
<gene>
    <name evidence="1" type="ORF">M9H77_16795</name>
</gene>
<keyword evidence="2" id="KW-1185">Reference proteome</keyword>
<comment type="caution">
    <text evidence="1">The sequence shown here is derived from an EMBL/GenBank/DDBJ whole genome shotgun (WGS) entry which is preliminary data.</text>
</comment>
<dbReference type="EMBL" id="CM044704">
    <property type="protein sequence ID" value="KAI5666942.1"/>
    <property type="molecule type" value="Genomic_DNA"/>
</dbReference>
<evidence type="ECO:0000313" key="2">
    <source>
        <dbReference type="Proteomes" id="UP001060085"/>
    </source>
</evidence>
<evidence type="ECO:0000313" key="1">
    <source>
        <dbReference type="EMBL" id="KAI5666942.1"/>
    </source>
</evidence>